<dbReference type="Proteomes" id="UP000249066">
    <property type="component" value="Unassembled WGS sequence"/>
</dbReference>
<feature type="region of interest" description="Disordered" evidence="1">
    <location>
        <begin position="34"/>
        <end position="85"/>
    </location>
</feature>
<evidence type="ECO:0000256" key="1">
    <source>
        <dbReference type="SAM" id="MobiDB-lite"/>
    </source>
</evidence>
<accession>A0A2W5A5M4</accession>
<proteinExistence type="predicted"/>
<dbReference type="AlphaFoldDB" id="A0A2W5A5M4"/>
<feature type="signal peptide" evidence="2">
    <location>
        <begin position="1"/>
        <end position="28"/>
    </location>
</feature>
<reference evidence="3 4" key="1">
    <citation type="submission" date="2017-08" db="EMBL/GenBank/DDBJ databases">
        <title>Infants hospitalized years apart are colonized by the same room-sourced microbial strains.</title>
        <authorList>
            <person name="Brooks B."/>
            <person name="Olm M.R."/>
            <person name="Firek B.A."/>
            <person name="Baker R."/>
            <person name="Thomas B.C."/>
            <person name="Morowitz M.J."/>
            <person name="Banfield J.F."/>
        </authorList>
    </citation>
    <scope>NUCLEOTIDE SEQUENCE [LARGE SCALE GENOMIC DNA]</scope>
    <source>
        <strain evidence="3">S2_018_000_R2_101</strain>
    </source>
</reference>
<evidence type="ECO:0000313" key="4">
    <source>
        <dbReference type="Proteomes" id="UP000249066"/>
    </source>
</evidence>
<sequence length="338" mass="37309">MSRPTRIMSCRIRGAGRCCASSSATSWAAATSLLTSGRSTRRRPSSISPRSGQPPIWTGRSLRRSPDDPRHPPRDRPRHLPDRRRQQLRLVRGAQHPRPSRPVALPVVHGCHAHRLRHLPAGVAMIAAIENAILARLRAASDADVLGYHYRTLETYPDDWDVYLKDDGKVINAPAAWVTFAGWRRIDGEDDWPKIRLMFGLVVMAENRRNETATRHGGPVPAEPGSYQLAWDACSLLTGQSLGLDIDGLKVGSLHVVARLAALKERKVSMLAQELTTDIFVDGMPDWGADDIGEFRTFHANWDIPPFGGIDADPDAAGIQIPDDAHADATDHIELEQP</sequence>
<dbReference type="InterPro" id="IPR014972">
    <property type="entry name" value="Phage_Mu_Gp37"/>
</dbReference>
<gene>
    <name evidence="3" type="ORF">DI623_12345</name>
</gene>
<evidence type="ECO:0008006" key="5">
    <source>
        <dbReference type="Google" id="ProtNLM"/>
    </source>
</evidence>
<evidence type="ECO:0000256" key="2">
    <source>
        <dbReference type="SAM" id="SignalP"/>
    </source>
</evidence>
<organism evidence="3 4">
    <name type="scientific">Sphingomonas sanxanigenens</name>
    <dbReference type="NCBI Taxonomy" id="397260"/>
    <lineage>
        <taxon>Bacteria</taxon>
        <taxon>Pseudomonadati</taxon>
        <taxon>Pseudomonadota</taxon>
        <taxon>Alphaproteobacteria</taxon>
        <taxon>Sphingomonadales</taxon>
        <taxon>Sphingomonadaceae</taxon>
        <taxon>Sphingomonas</taxon>
    </lineage>
</organism>
<name>A0A2W5A5M4_9SPHN</name>
<protein>
    <recommendedName>
        <fullName evidence="5">DUF1834 domain-containing protein</fullName>
    </recommendedName>
</protein>
<keyword evidence="2" id="KW-0732">Signal</keyword>
<feature type="compositionally biased region" description="Basic and acidic residues" evidence="1">
    <location>
        <begin position="64"/>
        <end position="85"/>
    </location>
</feature>
<evidence type="ECO:0000313" key="3">
    <source>
        <dbReference type="EMBL" id="PZO88607.1"/>
    </source>
</evidence>
<comment type="caution">
    <text evidence="3">The sequence shown here is derived from an EMBL/GenBank/DDBJ whole genome shotgun (WGS) entry which is preliminary data.</text>
</comment>
<feature type="chain" id="PRO_5016115409" description="DUF1834 domain-containing protein" evidence="2">
    <location>
        <begin position="29"/>
        <end position="338"/>
    </location>
</feature>
<dbReference type="EMBL" id="QFNN01000086">
    <property type="protein sequence ID" value="PZO88607.1"/>
    <property type="molecule type" value="Genomic_DNA"/>
</dbReference>
<dbReference type="Pfam" id="PF08873">
    <property type="entry name" value="Phage_Mu_Gp37"/>
    <property type="match status" value="1"/>
</dbReference>